<dbReference type="AlphaFoldDB" id="A0A512HE50"/>
<evidence type="ECO:0000313" key="1">
    <source>
        <dbReference type="EMBL" id="GEO83726.1"/>
    </source>
</evidence>
<comment type="caution">
    <text evidence="1">The sequence shown here is derived from an EMBL/GenBank/DDBJ whole genome shotgun (WGS) entry which is preliminary data.</text>
</comment>
<accession>A0A512HE50</accession>
<dbReference type="Proteomes" id="UP000321717">
    <property type="component" value="Unassembled WGS sequence"/>
</dbReference>
<gene>
    <name evidence="1" type="ORF">RNA01_06580</name>
</gene>
<reference evidence="1 2" key="1">
    <citation type="submission" date="2019-07" db="EMBL/GenBank/DDBJ databases">
        <title>Whole genome shotgun sequence of Rhizobium naphthalenivorans NBRC 107585.</title>
        <authorList>
            <person name="Hosoyama A."/>
            <person name="Uohara A."/>
            <person name="Ohji S."/>
            <person name="Ichikawa N."/>
        </authorList>
    </citation>
    <scope>NUCLEOTIDE SEQUENCE [LARGE SCALE GENOMIC DNA]</scope>
    <source>
        <strain evidence="1 2">NBRC 107585</strain>
    </source>
</reference>
<protein>
    <submittedName>
        <fullName evidence="1">Uncharacterized protein</fullName>
    </submittedName>
</protein>
<dbReference type="OrthoDB" id="7041783at2"/>
<dbReference type="RefSeq" id="WP_147178526.1">
    <property type="nucleotide sequence ID" value="NZ_BJZP01000002.1"/>
</dbReference>
<proteinExistence type="predicted"/>
<evidence type="ECO:0000313" key="2">
    <source>
        <dbReference type="Proteomes" id="UP000321717"/>
    </source>
</evidence>
<dbReference type="Pfam" id="PF15931">
    <property type="entry name" value="DUF4747"/>
    <property type="match status" value="1"/>
</dbReference>
<sequence length="330" mass="37491">MKKHTAIFTNFILHFGSDKVLADGFESVVIPAFTDPKLVRKYGETRYQFHEVQLLTFDEGSEKTLAIAGRFIQTTVLKREQVYDDILGLIPDEATLESSPSAFFLLIINDHRLVYFGETNNAPDIDRFKLTIYRFLREKHREFIDFTHKQSIEKGEKKTKKALIAEFGIPYLEILPIISSSNIRQFASQYAVLKKVEFRLIRPNDDLRAGEIFEDLRSVLESMKSSNAKVVASNPDGLDIDRSVEAIVDAGAGDNQEIVLHGTDKDGNSIHGNNDNMQIQVELSNPQTEPLSLASQLLSSLRNLQQQGTIRKPTENKKTTDFIRRFLDAR</sequence>
<dbReference type="InterPro" id="IPR031832">
    <property type="entry name" value="DUF4747"/>
</dbReference>
<keyword evidence="2" id="KW-1185">Reference proteome</keyword>
<name>A0A512HE50_9HYPH</name>
<dbReference type="EMBL" id="BJZP01000002">
    <property type="protein sequence ID" value="GEO83726.1"/>
    <property type="molecule type" value="Genomic_DNA"/>
</dbReference>
<organism evidence="1 2">
    <name type="scientific">Ciceribacter naphthalenivorans</name>
    <dbReference type="NCBI Taxonomy" id="1118451"/>
    <lineage>
        <taxon>Bacteria</taxon>
        <taxon>Pseudomonadati</taxon>
        <taxon>Pseudomonadota</taxon>
        <taxon>Alphaproteobacteria</taxon>
        <taxon>Hyphomicrobiales</taxon>
        <taxon>Rhizobiaceae</taxon>
        <taxon>Ciceribacter</taxon>
    </lineage>
</organism>